<dbReference type="SUPFAM" id="SSF56112">
    <property type="entry name" value="Protein kinase-like (PK-like)"/>
    <property type="match status" value="1"/>
</dbReference>
<dbReference type="Proteomes" id="UP000541558">
    <property type="component" value="Unassembled WGS sequence"/>
</dbReference>
<dbReference type="PROSITE" id="PS00109">
    <property type="entry name" value="PROTEIN_KINASE_TYR"/>
    <property type="match status" value="1"/>
</dbReference>
<gene>
    <name evidence="3" type="ORF">D9611_014939</name>
</gene>
<accession>A0A8H5C3F3</accession>
<sequence length="659" mass="73347">MPASPAVPDPGDSPKRAVPVVEAVAPVDGQGAPTNPRDEDPLDTGDYLVRFNREEVAWASNPESKLSNSPHWCPKGSQSTEADTESESAISDDEFVASEADVPPSSYLNSSTPTRPSSQNSGNVSELKLLKSIILDELGTDLYVVNIEWAQSLYTRIANIPSIERFLANPENGYVDGSWQAIPEAPSVEREIYPPLVKILSSIVSQFNTSRFPGVSREVLDTNYASGPSFELPEEGSANPSQLEVQAGWSNITSVVEVKLGKYKNQITEHAKQLSMYCRQILLQQPNRNFVRFLLITEKEVRLVHFDRSGVYFSPFINFHEDPHTFIRLVVGISTCNEKILGLDTSVKWKIDKSTGKKISGTVKHFDDDGITTVYNIVMDSRPFIRASIRGRGTICYRAINSKTGKAVVIKDSWRTEGREPESSYLMAAKGLKGVAQAVSYSNNCGETKEYRPKGANHQHYYNRIKSRVVIEEYGGPLEIFSTRFQLISAIRDAIDGHRKLLLLKKVLHRDVSPRNILLGSTDDIGERGILIDLDMAVWINRAMSDISKDPPGPSRSQIRLGLRHLITLDDLESFYYILCYFLLVYARPGALPSQAALKRFAKTNQHDVDQAEDGKVGLLTQPISSGCSRWWEMYAGILLKITGLSSISFMQPKQGFKP</sequence>
<dbReference type="AlphaFoldDB" id="A0A8H5C3F3"/>
<protein>
    <recommendedName>
        <fullName evidence="2">Fungal-type protein kinase domain-containing protein</fullName>
    </recommendedName>
</protein>
<evidence type="ECO:0000256" key="1">
    <source>
        <dbReference type="SAM" id="MobiDB-lite"/>
    </source>
</evidence>
<reference evidence="3 4" key="1">
    <citation type="journal article" date="2020" name="ISME J.">
        <title>Uncovering the hidden diversity of litter-decomposition mechanisms in mushroom-forming fungi.</title>
        <authorList>
            <person name="Floudas D."/>
            <person name="Bentzer J."/>
            <person name="Ahren D."/>
            <person name="Johansson T."/>
            <person name="Persson P."/>
            <person name="Tunlid A."/>
        </authorList>
    </citation>
    <scope>NUCLEOTIDE SEQUENCE [LARGE SCALE GENOMIC DNA]</scope>
    <source>
        <strain evidence="3 4">CBS 175.51</strain>
    </source>
</reference>
<name>A0A8H5C3F3_9AGAR</name>
<feature type="compositionally biased region" description="Acidic residues" evidence="1">
    <location>
        <begin position="82"/>
        <end position="96"/>
    </location>
</feature>
<feature type="compositionally biased region" description="Polar residues" evidence="1">
    <location>
        <begin position="61"/>
        <end position="81"/>
    </location>
</feature>
<feature type="region of interest" description="Disordered" evidence="1">
    <location>
        <begin position="23"/>
        <end position="122"/>
    </location>
</feature>
<dbReference type="OrthoDB" id="5584477at2759"/>
<evidence type="ECO:0000313" key="4">
    <source>
        <dbReference type="Proteomes" id="UP000541558"/>
    </source>
</evidence>
<dbReference type="InterPro" id="IPR040976">
    <property type="entry name" value="Pkinase_fungal"/>
</dbReference>
<organism evidence="3 4">
    <name type="scientific">Ephemerocybe angulata</name>
    <dbReference type="NCBI Taxonomy" id="980116"/>
    <lineage>
        <taxon>Eukaryota</taxon>
        <taxon>Fungi</taxon>
        <taxon>Dikarya</taxon>
        <taxon>Basidiomycota</taxon>
        <taxon>Agaricomycotina</taxon>
        <taxon>Agaricomycetes</taxon>
        <taxon>Agaricomycetidae</taxon>
        <taxon>Agaricales</taxon>
        <taxon>Agaricineae</taxon>
        <taxon>Psathyrellaceae</taxon>
        <taxon>Ephemerocybe</taxon>
    </lineage>
</organism>
<comment type="caution">
    <text evidence="3">The sequence shown here is derived from an EMBL/GenBank/DDBJ whole genome shotgun (WGS) entry which is preliminary data.</text>
</comment>
<keyword evidence="4" id="KW-1185">Reference proteome</keyword>
<proteinExistence type="predicted"/>
<dbReference type="GO" id="GO:0004672">
    <property type="term" value="F:protein kinase activity"/>
    <property type="evidence" value="ECO:0007669"/>
    <property type="project" value="InterPro"/>
</dbReference>
<dbReference type="InterPro" id="IPR008266">
    <property type="entry name" value="Tyr_kinase_AS"/>
</dbReference>
<dbReference type="PANTHER" id="PTHR38248">
    <property type="entry name" value="FUNK1 6"/>
    <property type="match status" value="1"/>
</dbReference>
<evidence type="ECO:0000259" key="2">
    <source>
        <dbReference type="Pfam" id="PF17667"/>
    </source>
</evidence>
<dbReference type="InterPro" id="IPR011009">
    <property type="entry name" value="Kinase-like_dom_sf"/>
</dbReference>
<dbReference type="Pfam" id="PF17667">
    <property type="entry name" value="Pkinase_fungal"/>
    <property type="match status" value="1"/>
</dbReference>
<evidence type="ECO:0000313" key="3">
    <source>
        <dbReference type="EMBL" id="KAF5333961.1"/>
    </source>
</evidence>
<feature type="domain" description="Fungal-type protein kinase" evidence="2">
    <location>
        <begin position="242"/>
        <end position="582"/>
    </location>
</feature>
<feature type="compositionally biased region" description="Polar residues" evidence="1">
    <location>
        <begin position="106"/>
        <end position="122"/>
    </location>
</feature>
<dbReference type="PANTHER" id="PTHR38248:SF2">
    <property type="entry name" value="FUNK1 11"/>
    <property type="match status" value="1"/>
</dbReference>
<dbReference type="EMBL" id="JAACJK010000089">
    <property type="protein sequence ID" value="KAF5333961.1"/>
    <property type="molecule type" value="Genomic_DNA"/>
</dbReference>